<accession>A0A8X6R793</accession>
<sequence>MPSGKDKVLLMKLFYMNEESSTVAVSKFRLQKNVKTGKGPLTVAGLTKLVQRFEETGSLEDRVRSGQPSLRFKYHSSDYESSDITVESVLDAYLMDF</sequence>
<organism evidence="1 2">
    <name type="scientific">Nephila pilipes</name>
    <name type="common">Giant wood spider</name>
    <name type="synonym">Nephila maculata</name>
    <dbReference type="NCBI Taxonomy" id="299642"/>
    <lineage>
        <taxon>Eukaryota</taxon>
        <taxon>Metazoa</taxon>
        <taxon>Ecdysozoa</taxon>
        <taxon>Arthropoda</taxon>
        <taxon>Chelicerata</taxon>
        <taxon>Arachnida</taxon>
        <taxon>Araneae</taxon>
        <taxon>Araneomorphae</taxon>
        <taxon>Entelegynae</taxon>
        <taxon>Araneoidea</taxon>
        <taxon>Nephilidae</taxon>
        <taxon>Nephila</taxon>
    </lineage>
</organism>
<gene>
    <name evidence="1" type="ORF">NPIL_652101</name>
</gene>
<evidence type="ECO:0008006" key="3">
    <source>
        <dbReference type="Google" id="ProtNLM"/>
    </source>
</evidence>
<evidence type="ECO:0000313" key="1">
    <source>
        <dbReference type="EMBL" id="GFU53758.1"/>
    </source>
</evidence>
<dbReference type="EMBL" id="BMAW01038925">
    <property type="protein sequence ID" value="GFU53758.1"/>
    <property type="molecule type" value="Genomic_DNA"/>
</dbReference>
<keyword evidence="2" id="KW-1185">Reference proteome</keyword>
<evidence type="ECO:0000313" key="2">
    <source>
        <dbReference type="Proteomes" id="UP000887013"/>
    </source>
</evidence>
<protein>
    <recommendedName>
        <fullName evidence="3">DUF4817 domain-containing protein</fullName>
    </recommendedName>
</protein>
<dbReference type="Proteomes" id="UP000887013">
    <property type="component" value="Unassembled WGS sequence"/>
</dbReference>
<proteinExistence type="predicted"/>
<name>A0A8X6R793_NEPPI</name>
<dbReference type="OrthoDB" id="9979538at2759"/>
<comment type="caution">
    <text evidence="1">The sequence shown here is derived from an EMBL/GenBank/DDBJ whole genome shotgun (WGS) entry which is preliminary data.</text>
</comment>
<reference evidence="1" key="1">
    <citation type="submission" date="2020-08" db="EMBL/GenBank/DDBJ databases">
        <title>Multicomponent nature underlies the extraordinary mechanical properties of spider dragline silk.</title>
        <authorList>
            <person name="Kono N."/>
            <person name="Nakamura H."/>
            <person name="Mori M."/>
            <person name="Yoshida Y."/>
            <person name="Ohtoshi R."/>
            <person name="Malay A.D."/>
            <person name="Moran D.A.P."/>
            <person name="Tomita M."/>
            <person name="Numata K."/>
            <person name="Arakawa K."/>
        </authorList>
    </citation>
    <scope>NUCLEOTIDE SEQUENCE</scope>
</reference>
<dbReference type="AlphaFoldDB" id="A0A8X6R793"/>